<keyword evidence="4 6" id="KW-0472">Membrane</keyword>
<feature type="transmembrane region" description="Helical" evidence="6">
    <location>
        <begin position="473"/>
        <end position="492"/>
    </location>
</feature>
<evidence type="ECO:0000256" key="4">
    <source>
        <dbReference type="ARBA" id="ARBA00023136"/>
    </source>
</evidence>
<dbReference type="GO" id="GO:0022857">
    <property type="term" value="F:transmembrane transporter activity"/>
    <property type="evidence" value="ECO:0007669"/>
    <property type="project" value="InterPro"/>
</dbReference>
<evidence type="ECO:0000256" key="6">
    <source>
        <dbReference type="SAM" id="Phobius"/>
    </source>
</evidence>
<organism evidence="8 9">
    <name type="scientific">Streptomyces mobaraensis</name>
    <name type="common">Streptoverticillium mobaraense</name>
    <dbReference type="NCBI Taxonomy" id="35621"/>
    <lineage>
        <taxon>Bacteria</taxon>
        <taxon>Bacillati</taxon>
        <taxon>Actinomycetota</taxon>
        <taxon>Actinomycetes</taxon>
        <taxon>Kitasatosporales</taxon>
        <taxon>Streptomycetaceae</taxon>
        <taxon>Streptomyces</taxon>
    </lineage>
</organism>
<evidence type="ECO:0000256" key="5">
    <source>
        <dbReference type="ARBA" id="ARBA00023251"/>
    </source>
</evidence>
<dbReference type="CDD" id="cd17321">
    <property type="entry name" value="MFS_MMR_MDR_like"/>
    <property type="match status" value="1"/>
</dbReference>
<dbReference type="Gene3D" id="1.20.1720.10">
    <property type="entry name" value="Multidrug resistance protein D"/>
    <property type="match status" value="1"/>
</dbReference>
<dbReference type="OrthoDB" id="7375466at2"/>
<comment type="subcellular location">
    <subcellularLocation>
        <location evidence="1">Cell membrane</location>
        <topology evidence="1">Multi-pass membrane protein</topology>
    </subcellularLocation>
</comment>
<dbReference type="GO" id="GO:0046677">
    <property type="term" value="P:response to antibiotic"/>
    <property type="evidence" value="ECO:0007669"/>
    <property type="project" value="UniProtKB-KW"/>
</dbReference>
<dbReference type="AlphaFoldDB" id="A0A5N5WBL6"/>
<keyword evidence="3 6" id="KW-1133">Transmembrane helix</keyword>
<feature type="transmembrane region" description="Helical" evidence="6">
    <location>
        <begin position="215"/>
        <end position="232"/>
    </location>
</feature>
<proteinExistence type="predicted"/>
<feature type="transmembrane region" description="Helical" evidence="6">
    <location>
        <begin position="347"/>
        <end position="366"/>
    </location>
</feature>
<feature type="transmembrane region" description="Helical" evidence="6">
    <location>
        <begin position="185"/>
        <end position="203"/>
    </location>
</feature>
<feature type="transmembrane region" description="Helical" evidence="6">
    <location>
        <begin position="154"/>
        <end position="179"/>
    </location>
</feature>
<dbReference type="InterPro" id="IPR005829">
    <property type="entry name" value="Sugar_transporter_CS"/>
</dbReference>
<dbReference type="InterPro" id="IPR036259">
    <property type="entry name" value="MFS_trans_sf"/>
</dbReference>
<feature type="transmembrane region" description="Helical" evidence="6">
    <location>
        <begin position="414"/>
        <end position="436"/>
    </location>
</feature>
<evidence type="ECO:0000313" key="8">
    <source>
        <dbReference type="EMBL" id="KAB7848515.1"/>
    </source>
</evidence>
<evidence type="ECO:0000256" key="1">
    <source>
        <dbReference type="ARBA" id="ARBA00004651"/>
    </source>
</evidence>
<dbReference type="PANTHER" id="PTHR42718">
    <property type="entry name" value="MAJOR FACILITATOR SUPERFAMILY MULTIDRUG TRANSPORTER MFSC"/>
    <property type="match status" value="1"/>
</dbReference>
<feature type="domain" description="Major facilitator superfamily (MFS) profile" evidence="7">
    <location>
        <begin position="29"/>
        <end position="496"/>
    </location>
</feature>
<feature type="transmembrane region" description="Helical" evidence="6">
    <location>
        <begin position="372"/>
        <end position="393"/>
    </location>
</feature>
<dbReference type="Gene3D" id="1.20.1250.20">
    <property type="entry name" value="MFS general substrate transporter like domains"/>
    <property type="match status" value="1"/>
</dbReference>
<feature type="transmembrane region" description="Helical" evidence="6">
    <location>
        <begin position="124"/>
        <end position="142"/>
    </location>
</feature>
<reference evidence="8 9" key="1">
    <citation type="journal article" date="2019" name="Microb. Cell Fact.">
        <title>Exploring novel herbicidin analogues by transcriptional regulator overexpression and MS/MS molecular networking.</title>
        <authorList>
            <person name="Shi Y."/>
            <person name="Gu R."/>
            <person name="Li Y."/>
            <person name="Wang X."/>
            <person name="Ren W."/>
            <person name="Li X."/>
            <person name="Wang L."/>
            <person name="Xie Y."/>
            <person name="Hong B."/>
        </authorList>
    </citation>
    <scope>NUCLEOTIDE SEQUENCE [LARGE SCALE GENOMIC DNA]</scope>
    <source>
        <strain evidence="8 9">US-43</strain>
    </source>
</reference>
<evidence type="ECO:0000313" key="9">
    <source>
        <dbReference type="Proteomes" id="UP000327000"/>
    </source>
</evidence>
<feature type="transmembrane region" description="Helical" evidence="6">
    <location>
        <begin position="244"/>
        <end position="262"/>
    </location>
</feature>
<dbReference type="Pfam" id="PF07690">
    <property type="entry name" value="MFS_1"/>
    <property type="match status" value="1"/>
</dbReference>
<dbReference type="EMBL" id="VOKX01000014">
    <property type="protein sequence ID" value="KAB7848515.1"/>
    <property type="molecule type" value="Genomic_DNA"/>
</dbReference>
<comment type="caution">
    <text evidence="8">The sequence shown here is derived from an EMBL/GenBank/DDBJ whole genome shotgun (WGS) entry which is preliminary data.</text>
</comment>
<feature type="transmembrane region" description="Helical" evidence="6">
    <location>
        <begin position="98"/>
        <end position="118"/>
    </location>
</feature>
<keyword evidence="2 6" id="KW-0812">Transmembrane</keyword>
<dbReference type="PROSITE" id="PS00216">
    <property type="entry name" value="SUGAR_TRANSPORT_1"/>
    <property type="match status" value="1"/>
</dbReference>
<feature type="transmembrane region" description="Helical" evidence="6">
    <location>
        <begin position="65"/>
        <end position="86"/>
    </location>
</feature>
<dbReference type="RefSeq" id="WP_152263099.1">
    <property type="nucleotide sequence ID" value="NZ_VOKX01000014.1"/>
</dbReference>
<feature type="transmembrane region" description="Helical" evidence="6">
    <location>
        <begin position="282"/>
        <end position="302"/>
    </location>
</feature>
<keyword evidence="9" id="KW-1185">Reference proteome</keyword>
<accession>A0A5N5WBL6</accession>
<dbReference type="GO" id="GO:0005886">
    <property type="term" value="C:plasma membrane"/>
    <property type="evidence" value="ECO:0007669"/>
    <property type="project" value="UniProtKB-SubCell"/>
</dbReference>
<dbReference type="PROSITE" id="PS50850">
    <property type="entry name" value="MFS"/>
    <property type="match status" value="1"/>
</dbReference>
<evidence type="ECO:0000259" key="7">
    <source>
        <dbReference type="PROSITE" id="PS50850"/>
    </source>
</evidence>
<dbReference type="SUPFAM" id="SSF103473">
    <property type="entry name" value="MFS general substrate transporter"/>
    <property type="match status" value="1"/>
</dbReference>
<feature type="transmembrane region" description="Helical" evidence="6">
    <location>
        <begin position="314"/>
        <end position="335"/>
    </location>
</feature>
<dbReference type="InterPro" id="IPR011701">
    <property type="entry name" value="MFS"/>
</dbReference>
<protein>
    <submittedName>
        <fullName evidence="8">MFS transporter</fullName>
    </submittedName>
</protein>
<dbReference type="Proteomes" id="UP000327000">
    <property type="component" value="Unassembled WGS sequence"/>
</dbReference>
<dbReference type="InterPro" id="IPR020846">
    <property type="entry name" value="MFS_dom"/>
</dbReference>
<keyword evidence="5" id="KW-0046">Antibiotic resistance</keyword>
<evidence type="ECO:0000256" key="2">
    <source>
        <dbReference type="ARBA" id="ARBA00022692"/>
    </source>
</evidence>
<name>A0A5N5WBL6_STRMB</name>
<sequence length="501" mass="49941">MKAATVNTTAPIATAPITTSQAPRRPAVTLALVLLGMLTLAMSMSGTTVALPDIGADLGASGASLQWAVTGYFLTASSFMLVTGALSDLFGRRRVYRAGATLFTAGLLLSATATDVLVLDAARAVAGLGAAGVMASGGALLATTFSGPARTKAYAALGTTGGIGLAAGPTISGALVGGLGWRSGFLVFAVVGAVLLAGTFLVAESRAAVRPRLDVPGAVTFIAALALVMTGVTQGPQNGWSHPLVLASFGAGALLLALFAVLQRRSPHPVLDLTLVRDRRYLAWTLAGLTGAVGFAGTLTYLPTYFQGVNGVSAGAAGTTMLLLTAPVLVAPLVSGQLVNRGVPARLVITVAIGLVAAGNAWLTVLAPGGGVAPLAGPLLTIGIGTGLANGIIDGQAMSLVDPERSGTAAGFLNTVRGGGQAMMIAALGAVMLSLLQSRLGSAGLAARVTSGHLAGPDHAHLAQQFTGVWHTVLWGIAALTALLCVTVTTLLRAPRPATAE</sequence>
<gene>
    <name evidence="8" type="ORF">FRZ00_09485</name>
</gene>
<evidence type="ECO:0000256" key="3">
    <source>
        <dbReference type="ARBA" id="ARBA00022989"/>
    </source>
</evidence>
<feature type="transmembrane region" description="Helical" evidence="6">
    <location>
        <begin position="27"/>
        <end position="45"/>
    </location>
</feature>
<dbReference type="PANTHER" id="PTHR42718:SF49">
    <property type="entry name" value="EXPORT PROTEIN"/>
    <property type="match status" value="1"/>
</dbReference>